<proteinExistence type="predicted"/>
<keyword evidence="3" id="KW-0812">Transmembrane</keyword>
<reference evidence="5 6" key="1">
    <citation type="submission" date="2017-09" db="EMBL/GenBank/DDBJ databases">
        <title>High-quality draft genome sequence of Butyrivibrio fibrisolvens INBov1, isolated from cow rumen.</title>
        <authorList>
            <person name="Rodriguez Hernaez J."/>
            <person name="Rivarola M."/>
            <person name="Paniego N."/>
            <person name="Cravero S."/>
            <person name="Ceron Cucchi M."/>
            <person name="Martinez M.C."/>
        </authorList>
    </citation>
    <scope>NUCLEOTIDE SEQUENCE [LARGE SCALE GENOMIC DNA]</scope>
    <source>
        <strain evidence="5 6">INBov1</strain>
        <plasmid evidence="6">pinbov266</plasmid>
    </source>
</reference>
<evidence type="ECO:0000256" key="3">
    <source>
        <dbReference type="SAM" id="Phobius"/>
    </source>
</evidence>
<dbReference type="GO" id="GO:0016791">
    <property type="term" value="F:phosphatase activity"/>
    <property type="evidence" value="ECO:0007669"/>
    <property type="project" value="TreeGrafter"/>
</dbReference>
<evidence type="ECO:0000259" key="4">
    <source>
        <dbReference type="SMART" id="SM00331"/>
    </source>
</evidence>
<keyword evidence="3" id="KW-1133">Transmembrane helix</keyword>
<evidence type="ECO:0000256" key="2">
    <source>
        <dbReference type="SAM" id="Coils"/>
    </source>
</evidence>
<keyword evidence="1" id="KW-0378">Hydrolase</keyword>
<name>A0A317FXH2_BUTFI</name>
<dbReference type="AlphaFoldDB" id="A0A317FXH2"/>
<dbReference type="Gene3D" id="3.60.40.10">
    <property type="entry name" value="PPM-type phosphatase domain"/>
    <property type="match status" value="1"/>
</dbReference>
<feature type="domain" description="PPM-type phosphatase" evidence="4">
    <location>
        <begin position="349"/>
        <end position="565"/>
    </location>
</feature>
<dbReference type="SUPFAM" id="SSF81606">
    <property type="entry name" value="PP2C-like"/>
    <property type="match status" value="1"/>
</dbReference>
<feature type="transmembrane region" description="Helical" evidence="3">
    <location>
        <begin position="219"/>
        <end position="245"/>
    </location>
</feature>
<dbReference type="Proteomes" id="UP000245488">
    <property type="component" value="Plasmid pINBov266"/>
</dbReference>
<geneLocation type="plasmid" evidence="6">
    <name>pinbov266</name>
</geneLocation>
<dbReference type="InterPro" id="IPR052016">
    <property type="entry name" value="Bact_Sigma-Reg"/>
</dbReference>
<dbReference type="Pfam" id="PF07228">
    <property type="entry name" value="SpoIIE"/>
    <property type="match status" value="1"/>
</dbReference>
<evidence type="ECO:0000313" key="6">
    <source>
        <dbReference type="Proteomes" id="UP000245488"/>
    </source>
</evidence>
<dbReference type="SMART" id="SM00331">
    <property type="entry name" value="PP2C_SIG"/>
    <property type="match status" value="1"/>
</dbReference>
<keyword evidence="2" id="KW-0175">Coiled coil</keyword>
<keyword evidence="5" id="KW-0614">Plasmid</keyword>
<gene>
    <name evidence="5" type="ORF">CPT75_00720</name>
</gene>
<sequence>MKTDMGDKKIRSVRLTDFVVKMIAFNAIILGGLILAVSYLFFYRQITEVYDDVARAITGEAATQLDNELIKRFVDECDSILSSVDDPLNAYNNDLDSYLNHYKAVPEEEDYIKMQKFLEDLRKGTEATEIDFVIMYPEREYGIYVMDARDVAAIPCGEMFEVSSKNFDKKTKLFKGFYSRSKYFGILRTDGVLIYADKSAGVYAYLTADIPTSKINDRFISFIISSTLAAIILAIVVCLLIAYFIKKNMVKPIMHISDLAEKYAEGYEERSLKHEDNVKLVFGDIPCSRITEANDLLSSMQKMEQEINSYIKNLDTVTREQERIRIELDTASAIQAAMLPDATDPFPGRDEFEIYASAKAAKEVGGDFYDFFLIDEDHLGLVIADVSGKGVPAALFMMACKIIIKNLAIAGLSPSKTLMKANEQICSNNKEGMFVTVWFGILSIKEKKIVASSAGHEYPFIKKGDRFDIFKDPHGIILGGMEGVKYKDYEIELEKGDTILVYTDGVVEATDKDKKMFGSKRLLESLNKEPNLDPKALIGHVIEDVNAFVGDEKQFDDLTMMCIRID</sequence>
<dbReference type="Gene3D" id="6.10.340.10">
    <property type="match status" value="1"/>
</dbReference>
<dbReference type="EMBL" id="NXNG01000002">
    <property type="protein sequence ID" value="PWT25939.1"/>
    <property type="molecule type" value="Genomic_DNA"/>
</dbReference>
<organism evidence="5 6">
    <name type="scientific">Butyrivibrio fibrisolvens</name>
    <dbReference type="NCBI Taxonomy" id="831"/>
    <lineage>
        <taxon>Bacteria</taxon>
        <taxon>Bacillati</taxon>
        <taxon>Bacillota</taxon>
        <taxon>Clostridia</taxon>
        <taxon>Lachnospirales</taxon>
        <taxon>Lachnospiraceae</taxon>
        <taxon>Butyrivibrio</taxon>
    </lineage>
</organism>
<dbReference type="PANTHER" id="PTHR43156:SF2">
    <property type="entry name" value="STAGE II SPORULATION PROTEIN E"/>
    <property type="match status" value="1"/>
</dbReference>
<dbReference type="PANTHER" id="PTHR43156">
    <property type="entry name" value="STAGE II SPORULATION PROTEIN E-RELATED"/>
    <property type="match status" value="1"/>
</dbReference>
<dbReference type="InterPro" id="IPR036457">
    <property type="entry name" value="PPM-type-like_dom_sf"/>
</dbReference>
<feature type="transmembrane region" description="Helical" evidence="3">
    <location>
        <begin position="20"/>
        <end position="42"/>
    </location>
</feature>
<accession>A0A317FXH2</accession>
<evidence type="ECO:0000256" key="1">
    <source>
        <dbReference type="ARBA" id="ARBA00022801"/>
    </source>
</evidence>
<dbReference type="RefSeq" id="WP_110074462.1">
    <property type="nucleotide sequence ID" value="NZ_CM009897.1"/>
</dbReference>
<protein>
    <recommendedName>
        <fullName evidence="4">PPM-type phosphatase domain-containing protein</fullName>
    </recommendedName>
</protein>
<comment type="caution">
    <text evidence="5">The sequence shown here is derived from an EMBL/GenBank/DDBJ whole genome shotgun (WGS) entry which is preliminary data.</text>
</comment>
<dbReference type="InterPro" id="IPR001932">
    <property type="entry name" value="PPM-type_phosphatase-like_dom"/>
</dbReference>
<keyword evidence="3" id="KW-0472">Membrane</keyword>
<feature type="coiled-coil region" evidence="2">
    <location>
        <begin position="293"/>
        <end position="320"/>
    </location>
</feature>
<keyword evidence="6" id="KW-1185">Reference proteome</keyword>
<evidence type="ECO:0000313" key="5">
    <source>
        <dbReference type="EMBL" id="PWT25939.1"/>
    </source>
</evidence>